<evidence type="ECO:0000256" key="1">
    <source>
        <dbReference type="ARBA" id="ARBA00006226"/>
    </source>
</evidence>
<keyword evidence="2" id="KW-1277">Toxin-antitoxin system</keyword>
<dbReference type="InterPro" id="IPR007712">
    <property type="entry name" value="RelE/ParE_toxin"/>
</dbReference>
<dbReference type="EMBL" id="JBHLSW010000007">
    <property type="protein sequence ID" value="MFC0634403.1"/>
    <property type="molecule type" value="Genomic_DNA"/>
</dbReference>
<evidence type="ECO:0000313" key="4">
    <source>
        <dbReference type="Proteomes" id="UP001589906"/>
    </source>
</evidence>
<organism evidence="3 4">
    <name type="scientific">Brevundimonas balnearis</name>
    <dbReference type="NCBI Taxonomy" id="1572858"/>
    <lineage>
        <taxon>Bacteria</taxon>
        <taxon>Pseudomonadati</taxon>
        <taxon>Pseudomonadota</taxon>
        <taxon>Alphaproteobacteria</taxon>
        <taxon>Caulobacterales</taxon>
        <taxon>Caulobacteraceae</taxon>
        <taxon>Brevundimonas</taxon>
    </lineage>
</organism>
<proteinExistence type="inferred from homology"/>
<dbReference type="InterPro" id="IPR051803">
    <property type="entry name" value="TA_system_RelE-like_toxin"/>
</dbReference>
<keyword evidence="4" id="KW-1185">Reference proteome</keyword>
<reference evidence="3 4" key="1">
    <citation type="submission" date="2024-09" db="EMBL/GenBank/DDBJ databases">
        <authorList>
            <person name="Sun Q."/>
            <person name="Mori K."/>
        </authorList>
    </citation>
    <scope>NUCLEOTIDE SEQUENCE [LARGE SCALE GENOMIC DNA]</scope>
    <source>
        <strain evidence="3 4">NCAIM B.02621</strain>
    </source>
</reference>
<dbReference type="Pfam" id="PF05016">
    <property type="entry name" value="ParE_toxin"/>
    <property type="match status" value="1"/>
</dbReference>
<dbReference type="PANTHER" id="PTHR33755">
    <property type="entry name" value="TOXIN PARE1-RELATED"/>
    <property type="match status" value="1"/>
</dbReference>
<comment type="similarity">
    <text evidence="1">Belongs to the RelE toxin family.</text>
</comment>
<dbReference type="Gene3D" id="3.30.2310.20">
    <property type="entry name" value="RelE-like"/>
    <property type="match status" value="1"/>
</dbReference>
<dbReference type="NCBIfam" id="TIGR02385">
    <property type="entry name" value="RelE_StbE"/>
    <property type="match status" value="1"/>
</dbReference>
<dbReference type="Proteomes" id="UP001589906">
    <property type="component" value="Unassembled WGS sequence"/>
</dbReference>
<accession>A0ABV6R780</accession>
<dbReference type="PANTHER" id="PTHR33755:SF6">
    <property type="entry name" value="PLASMID STABILIZATION SYSTEM PROTEIN"/>
    <property type="match status" value="1"/>
</dbReference>
<dbReference type="InterPro" id="IPR035093">
    <property type="entry name" value="RelE/ParE_toxin_dom_sf"/>
</dbReference>
<evidence type="ECO:0000256" key="2">
    <source>
        <dbReference type="ARBA" id="ARBA00022649"/>
    </source>
</evidence>
<comment type="caution">
    <text evidence="3">The sequence shown here is derived from an EMBL/GenBank/DDBJ whole genome shotgun (WGS) entry which is preliminary data.</text>
</comment>
<name>A0ABV6R780_9CAUL</name>
<evidence type="ECO:0000313" key="3">
    <source>
        <dbReference type="EMBL" id="MFC0634403.1"/>
    </source>
</evidence>
<sequence>MLPTIWSATAIQDAELIVDYIAERNPVAARNVRNRLVEAAEGLGQAPYLYREGRVAGTREAVVLPNYILVYRVELAAIRVVQVLHASQRYPQT</sequence>
<protein>
    <submittedName>
        <fullName evidence="3">Type II toxin-antitoxin system RelE/ParE family toxin</fullName>
    </submittedName>
</protein>
<gene>
    <name evidence="3" type="ORF">ACFFGE_11020</name>
</gene>
<dbReference type="RefSeq" id="WP_376836449.1">
    <property type="nucleotide sequence ID" value="NZ_JBHLSW010000007.1"/>
</dbReference>